<name>A0A1Y2I2Y6_9FUNG</name>
<evidence type="ECO:0000259" key="1">
    <source>
        <dbReference type="Pfam" id="PF02036"/>
    </source>
</evidence>
<dbReference type="Gene3D" id="3.30.1050.10">
    <property type="entry name" value="SCP2 sterol-binding domain"/>
    <property type="match status" value="2"/>
</dbReference>
<gene>
    <name evidence="2" type="ORF">BCR44DRAFT_1399198</name>
</gene>
<reference evidence="2 3" key="1">
    <citation type="submission" date="2016-07" db="EMBL/GenBank/DDBJ databases">
        <title>Pervasive Adenine N6-methylation of Active Genes in Fungi.</title>
        <authorList>
            <consortium name="DOE Joint Genome Institute"/>
            <person name="Mondo S.J."/>
            <person name="Dannebaum R.O."/>
            <person name="Kuo R.C."/>
            <person name="Labutti K."/>
            <person name="Haridas S."/>
            <person name="Kuo A."/>
            <person name="Salamov A."/>
            <person name="Ahrendt S.R."/>
            <person name="Lipzen A."/>
            <person name="Sullivan W."/>
            <person name="Andreopoulos W.B."/>
            <person name="Clum A."/>
            <person name="Lindquist E."/>
            <person name="Daum C."/>
            <person name="Ramamoorthy G.K."/>
            <person name="Gryganskyi A."/>
            <person name="Culley D."/>
            <person name="Magnuson J.K."/>
            <person name="James T.Y."/>
            <person name="O'Malley M.A."/>
            <person name="Stajich J.E."/>
            <person name="Spatafora J.W."/>
            <person name="Visel A."/>
            <person name="Grigoriev I.V."/>
        </authorList>
    </citation>
    <scope>NUCLEOTIDE SEQUENCE [LARGE SCALE GENOMIC DNA]</scope>
    <source>
        <strain evidence="2 3">PL171</strain>
    </source>
</reference>
<proteinExistence type="predicted"/>
<organism evidence="2 3">
    <name type="scientific">Catenaria anguillulae PL171</name>
    <dbReference type="NCBI Taxonomy" id="765915"/>
    <lineage>
        <taxon>Eukaryota</taxon>
        <taxon>Fungi</taxon>
        <taxon>Fungi incertae sedis</taxon>
        <taxon>Blastocladiomycota</taxon>
        <taxon>Blastocladiomycetes</taxon>
        <taxon>Blastocladiales</taxon>
        <taxon>Catenariaceae</taxon>
        <taxon>Catenaria</taxon>
    </lineage>
</organism>
<keyword evidence="3" id="KW-1185">Reference proteome</keyword>
<evidence type="ECO:0000313" key="3">
    <source>
        <dbReference type="Proteomes" id="UP000193411"/>
    </source>
</evidence>
<feature type="domain" description="SCP2" evidence="1">
    <location>
        <begin position="21"/>
        <end position="117"/>
    </location>
</feature>
<dbReference type="InterPro" id="IPR036527">
    <property type="entry name" value="SCP2_sterol-bd_dom_sf"/>
</dbReference>
<feature type="domain" description="SCP2" evidence="1">
    <location>
        <begin position="167"/>
        <end position="260"/>
    </location>
</feature>
<dbReference type="Pfam" id="PF02036">
    <property type="entry name" value="SCP2"/>
    <property type="match status" value="2"/>
</dbReference>
<dbReference type="SUPFAM" id="SSF55718">
    <property type="entry name" value="SCP-like"/>
    <property type="match status" value="2"/>
</dbReference>
<protein>
    <submittedName>
        <fullName evidence="2">SCP2 sterol-binding domain-containing protein</fullName>
    </submittedName>
</protein>
<dbReference type="PANTHER" id="PTHR10094">
    <property type="entry name" value="STEROL CARRIER PROTEIN 2 SCP-2 FAMILY PROTEIN"/>
    <property type="match status" value="1"/>
</dbReference>
<dbReference type="InterPro" id="IPR003033">
    <property type="entry name" value="SCP2_sterol-bd_dom"/>
</dbReference>
<dbReference type="GO" id="GO:0005829">
    <property type="term" value="C:cytosol"/>
    <property type="evidence" value="ECO:0007669"/>
    <property type="project" value="TreeGrafter"/>
</dbReference>
<accession>A0A1Y2I2Y6</accession>
<dbReference type="OrthoDB" id="10265837at2759"/>
<comment type="caution">
    <text evidence="2">The sequence shown here is derived from an EMBL/GenBank/DDBJ whole genome shotgun (WGS) entry which is preliminary data.</text>
</comment>
<dbReference type="Proteomes" id="UP000193411">
    <property type="component" value="Unassembled WGS sequence"/>
</dbReference>
<dbReference type="EMBL" id="MCFL01000002">
    <property type="protein sequence ID" value="ORZ41089.1"/>
    <property type="molecule type" value="Genomic_DNA"/>
</dbReference>
<sequence length="268" mass="27912">MTFKSNAVLEGIKSSIENAPAAEKQAQIKKVNAVFQFNIKSAGGDETTWVLDLKNKGSMTHGGPAAGVKPDIVINVGDDTFVDLASGKTTGQKAFMGGKIKVKGNMMLATKLDGILKTAPKPAAAPAKAASSAPAAASGSSLKIAGVASSDVFTQIHAGITSMSATERQGVVSKAKAVYQFNIKAADKIHTFTLDLKNGNGDVYQGAYKNGKPEIAITIADKDFVDLAGGKLNGQKAFMSGKLKIQGNMMLATKLDTILKSIQKKPKL</sequence>
<dbReference type="PANTHER" id="PTHR10094:SF25">
    <property type="entry name" value="SCP2 STEROL-BINDING DOMAIN-CONTAINING PROTEIN 1"/>
    <property type="match status" value="1"/>
</dbReference>
<dbReference type="AlphaFoldDB" id="A0A1Y2I2Y6"/>
<dbReference type="STRING" id="765915.A0A1Y2I2Y6"/>
<dbReference type="FunFam" id="3.30.1050.10:FF:000001">
    <property type="entry name" value="Putative Non-specific lipid-transfer protein"/>
    <property type="match status" value="2"/>
</dbReference>
<evidence type="ECO:0000313" key="2">
    <source>
        <dbReference type="EMBL" id="ORZ41089.1"/>
    </source>
</evidence>